<dbReference type="AlphaFoldDB" id="D8LCY5"/>
<feature type="non-terminal residue" evidence="1">
    <location>
        <position position="298"/>
    </location>
</feature>
<reference evidence="1 2" key="1">
    <citation type="journal article" date="2010" name="Nature">
        <title>The Ectocarpus genome and the independent evolution of multicellularity in brown algae.</title>
        <authorList>
            <person name="Cock J.M."/>
            <person name="Sterck L."/>
            <person name="Rouze P."/>
            <person name="Scornet D."/>
            <person name="Allen A.E."/>
            <person name="Amoutzias G."/>
            <person name="Anthouard V."/>
            <person name="Artiguenave F."/>
            <person name="Aury J.M."/>
            <person name="Badger J.H."/>
            <person name="Beszteri B."/>
            <person name="Billiau K."/>
            <person name="Bonnet E."/>
            <person name="Bothwell J.H."/>
            <person name="Bowler C."/>
            <person name="Boyen C."/>
            <person name="Brownlee C."/>
            <person name="Carrano C.J."/>
            <person name="Charrier B."/>
            <person name="Cho G.Y."/>
            <person name="Coelho S.M."/>
            <person name="Collen J."/>
            <person name="Corre E."/>
            <person name="Da Silva C."/>
            <person name="Delage L."/>
            <person name="Delaroque N."/>
            <person name="Dittami S.M."/>
            <person name="Doulbeau S."/>
            <person name="Elias M."/>
            <person name="Farnham G."/>
            <person name="Gachon C.M."/>
            <person name="Gschloessl B."/>
            <person name="Heesch S."/>
            <person name="Jabbari K."/>
            <person name="Jubin C."/>
            <person name="Kawai H."/>
            <person name="Kimura K."/>
            <person name="Kloareg B."/>
            <person name="Kupper F.C."/>
            <person name="Lang D."/>
            <person name="Le Bail A."/>
            <person name="Leblanc C."/>
            <person name="Lerouge P."/>
            <person name="Lohr M."/>
            <person name="Lopez P.J."/>
            <person name="Martens C."/>
            <person name="Maumus F."/>
            <person name="Michel G."/>
            <person name="Miranda-Saavedra D."/>
            <person name="Morales J."/>
            <person name="Moreau H."/>
            <person name="Motomura T."/>
            <person name="Nagasato C."/>
            <person name="Napoli C.A."/>
            <person name="Nelson D.R."/>
            <person name="Nyvall-Collen P."/>
            <person name="Peters A.F."/>
            <person name="Pommier C."/>
            <person name="Potin P."/>
            <person name="Poulain J."/>
            <person name="Quesneville H."/>
            <person name="Read B."/>
            <person name="Rensing S.A."/>
            <person name="Ritter A."/>
            <person name="Rousvoal S."/>
            <person name="Samanta M."/>
            <person name="Samson G."/>
            <person name="Schroeder D.C."/>
            <person name="Segurens B."/>
            <person name="Strittmatter M."/>
            <person name="Tonon T."/>
            <person name="Tregear J.W."/>
            <person name="Valentin K."/>
            <person name="von Dassow P."/>
            <person name="Yamagishi T."/>
            <person name="Van de Peer Y."/>
            <person name="Wincker P."/>
        </authorList>
    </citation>
    <scope>NUCLEOTIDE SEQUENCE [LARGE SCALE GENOMIC DNA]</scope>
    <source>
        <strain evidence="2">Ec32 / CCAP1310/4</strain>
    </source>
</reference>
<dbReference type="Proteomes" id="UP000002630">
    <property type="component" value="Linkage Group LG02"/>
</dbReference>
<dbReference type="EMBL" id="FN649727">
    <property type="protein sequence ID" value="CBN78352.2"/>
    <property type="molecule type" value="Genomic_DNA"/>
</dbReference>
<dbReference type="InterPro" id="IPR016024">
    <property type="entry name" value="ARM-type_fold"/>
</dbReference>
<protein>
    <submittedName>
        <fullName evidence="1">Uncharacterized protein</fullName>
    </submittedName>
</protein>
<evidence type="ECO:0000313" key="1">
    <source>
        <dbReference type="EMBL" id="CBN78352.2"/>
    </source>
</evidence>
<accession>D8LCY5</accession>
<organism evidence="1 2">
    <name type="scientific">Ectocarpus siliculosus</name>
    <name type="common">Brown alga</name>
    <name type="synonym">Conferva siliculosa</name>
    <dbReference type="NCBI Taxonomy" id="2880"/>
    <lineage>
        <taxon>Eukaryota</taxon>
        <taxon>Sar</taxon>
        <taxon>Stramenopiles</taxon>
        <taxon>Ochrophyta</taxon>
        <taxon>PX clade</taxon>
        <taxon>Phaeophyceae</taxon>
        <taxon>Ectocarpales</taxon>
        <taxon>Ectocarpaceae</taxon>
        <taxon>Ectocarpus</taxon>
    </lineage>
</organism>
<dbReference type="Gene3D" id="1.25.10.10">
    <property type="entry name" value="Leucine-rich Repeat Variant"/>
    <property type="match status" value="1"/>
</dbReference>
<proteinExistence type="predicted"/>
<keyword evidence="2" id="KW-1185">Reference proteome</keyword>
<evidence type="ECO:0000313" key="2">
    <source>
        <dbReference type="Proteomes" id="UP000002630"/>
    </source>
</evidence>
<dbReference type="OrthoDB" id="195115at2759"/>
<name>D8LCY5_ECTSI</name>
<dbReference type="InParanoid" id="D8LCY5"/>
<dbReference type="EMBL" id="FN647812">
    <property type="protein sequence ID" value="CBN78352.2"/>
    <property type="molecule type" value="Genomic_DNA"/>
</dbReference>
<dbReference type="InterPro" id="IPR011989">
    <property type="entry name" value="ARM-like"/>
</dbReference>
<sequence length="298" mass="31066">MKNPLLAGGGERRDGSIALPALQKLLQLAYSEDTDQQLQAVMGISKMIERHPADASSFGPLCHTLSRLAASEHRAVVAYAARGIKLLVLNDALRPQATVAGIPSVLAAALREWEDDAPCLREILGALQTLCCDAATVLPVVDAGALASVLELLDTSNMELRVLATAIAANVLSFSDSLLLTNEECIDGISDSMGILLDAVKSRDGAIRDYGLAALANACAHPVLAGCAKELGALELLRRNFLQDKVSTEASGRWRGGGRLLRSRFGQRQKAETAVARLNGAGFGGDGGGGGGDVEEGG</sequence>
<dbReference type="SUPFAM" id="SSF48371">
    <property type="entry name" value="ARM repeat"/>
    <property type="match status" value="1"/>
</dbReference>
<gene>
    <name evidence="1" type="ORF">Esi_0112_0019</name>
</gene>